<sequence length="209" mass="22259">MPRPRVHDLDGVLDIAASLAVSSGVAAVTIRALSEATSVSNGALYHAFGSRAGLLGRAWLRAAEKFLVLQRDTVDLALNGENHPVDEATAVEAVVATALCPAVFLDQDPTSAQFLLTVSRDELLRSGEIPDDVAEKLSRLDEALTAIFIRLSRSLWDRKDKRAVELIRVCIVELPTALLLRGGRHGGAAARDRLAAAVCAVLTIPPAKP</sequence>
<name>A0A1X0BRD3_MYCCF</name>
<dbReference type="OrthoDB" id="4377220at2"/>
<dbReference type="InterPro" id="IPR009057">
    <property type="entry name" value="Homeodomain-like_sf"/>
</dbReference>
<accession>A0A1X0BRD3</accession>
<reference evidence="2 3" key="1">
    <citation type="journal article" date="2019" name="Emerg. Microbes Infect.">
        <title>Comprehensive subspecies identification of 175 nontuberculous mycobacteria species based on 7547 genomic profiles.</title>
        <authorList>
            <person name="Matsumoto Y."/>
            <person name="Kinjo T."/>
            <person name="Motooka D."/>
            <person name="Nabeya D."/>
            <person name="Jung N."/>
            <person name="Uechi K."/>
            <person name="Horii T."/>
            <person name="Iida T."/>
            <person name="Fujita J."/>
            <person name="Nakamura S."/>
        </authorList>
    </citation>
    <scope>NUCLEOTIDE SEQUENCE [LARGE SCALE GENOMIC DNA]</scope>
    <source>
        <strain evidence="2 3">JCM 18439</strain>
    </source>
</reference>
<dbReference type="GO" id="GO:0003677">
    <property type="term" value="F:DNA binding"/>
    <property type="evidence" value="ECO:0007669"/>
    <property type="project" value="UniProtKB-UniRule"/>
</dbReference>
<gene>
    <name evidence="2" type="ORF">MCEL_42500</name>
</gene>
<dbReference type="AlphaFoldDB" id="A0A1X0BRD3"/>
<organism evidence="2 3">
    <name type="scientific">Mycolicibacterium celeriflavum</name>
    <name type="common">Mycobacterium celeriflavum</name>
    <dbReference type="NCBI Taxonomy" id="1249101"/>
    <lineage>
        <taxon>Bacteria</taxon>
        <taxon>Bacillati</taxon>
        <taxon>Actinomycetota</taxon>
        <taxon>Actinomycetes</taxon>
        <taxon>Mycobacteriales</taxon>
        <taxon>Mycobacteriaceae</taxon>
        <taxon>Mycolicibacterium</taxon>
    </lineage>
</organism>
<dbReference type="STRING" id="1249101.BST21_16275"/>
<dbReference type="PROSITE" id="PS50977">
    <property type="entry name" value="HTH_TETR_2"/>
    <property type="match status" value="1"/>
</dbReference>
<dbReference type="RefSeq" id="WP_083004522.1">
    <property type="nucleotide sequence ID" value="NZ_AP022591.1"/>
</dbReference>
<dbReference type="SUPFAM" id="SSF46689">
    <property type="entry name" value="Homeodomain-like"/>
    <property type="match status" value="1"/>
</dbReference>
<dbReference type="KEGG" id="mcee:MCEL_42500"/>
<dbReference type="InterPro" id="IPR001647">
    <property type="entry name" value="HTH_TetR"/>
</dbReference>
<dbReference type="Proteomes" id="UP000466431">
    <property type="component" value="Chromosome"/>
</dbReference>
<keyword evidence="3" id="KW-1185">Reference proteome</keyword>
<dbReference type="Gene3D" id="1.10.357.10">
    <property type="entry name" value="Tetracycline Repressor, domain 2"/>
    <property type="match status" value="1"/>
</dbReference>
<keyword evidence="1" id="KW-0238">DNA-binding</keyword>
<evidence type="ECO:0000256" key="1">
    <source>
        <dbReference type="ARBA" id="ARBA00023125"/>
    </source>
</evidence>
<dbReference type="EMBL" id="AP022591">
    <property type="protein sequence ID" value="BBY45955.1"/>
    <property type="molecule type" value="Genomic_DNA"/>
</dbReference>
<dbReference type="Pfam" id="PF00440">
    <property type="entry name" value="TetR_N"/>
    <property type="match status" value="1"/>
</dbReference>
<proteinExistence type="predicted"/>
<evidence type="ECO:0000313" key="2">
    <source>
        <dbReference type="EMBL" id="BBY45955.1"/>
    </source>
</evidence>
<evidence type="ECO:0000313" key="3">
    <source>
        <dbReference type="Proteomes" id="UP000466431"/>
    </source>
</evidence>
<protein>
    <submittedName>
        <fullName evidence="2">Putative transcriptional regulator, TetR</fullName>
    </submittedName>
</protein>